<protein>
    <recommendedName>
        <fullName evidence="4">Orotidine 5'-phosphate decarboxylase</fullName>
        <ecNumber evidence="3">4.1.1.23</ecNumber>
    </recommendedName>
    <alternativeName>
        <fullName evidence="8">OMP decarboxylase</fullName>
    </alternativeName>
</protein>
<proteinExistence type="inferred from homology"/>
<evidence type="ECO:0000313" key="10">
    <source>
        <dbReference type="EMBL" id="SVA90754.1"/>
    </source>
</evidence>
<dbReference type="AlphaFoldDB" id="A0A381ZNQ3"/>
<dbReference type="PROSITE" id="PS00156">
    <property type="entry name" value="OMPDECASE"/>
    <property type="match status" value="1"/>
</dbReference>
<dbReference type="InterPro" id="IPR018089">
    <property type="entry name" value="OMPdecase_AS"/>
</dbReference>
<feature type="domain" description="Orotidine 5'-phosphate decarboxylase" evidence="9">
    <location>
        <begin position="4"/>
        <end position="229"/>
    </location>
</feature>
<sequence length="229" mass="23766">VNNPIIVALDLPSPQKALKLAEELAPLVGAFKVGKQLFISGGPDIVRKLRATGAKVFLDLKLHDIPNTVAKAVIAATDLGVQMTTVHASGGTEMLAAAENAAHEQAAMLRAEAPLVLGVTVLTSMDDNNLAELGIAGSVQEQVLRLAKLATGAGLRGLVCSPREIEMLRAELGGTVQLVTPGIRPEWSQANDQKRTMTPAEAIQAGANWLVIGRPITGAADPKAAAIGI</sequence>
<evidence type="ECO:0000256" key="5">
    <source>
        <dbReference type="ARBA" id="ARBA00022793"/>
    </source>
</evidence>
<comment type="pathway">
    <text evidence="1">Pyrimidine metabolism; UMP biosynthesis via de novo pathway; UMP from orotate: step 2/2.</text>
</comment>
<dbReference type="NCBIfam" id="TIGR01740">
    <property type="entry name" value="pyrF"/>
    <property type="match status" value="1"/>
</dbReference>
<feature type="non-terminal residue" evidence="10">
    <location>
        <position position="1"/>
    </location>
</feature>
<name>A0A381ZNQ3_9ZZZZ</name>
<dbReference type="NCBIfam" id="NF001273">
    <property type="entry name" value="PRK00230.1"/>
    <property type="match status" value="1"/>
</dbReference>
<keyword evidence="5" id="KW-0210">Decarboxylase</keyword>
<gene>
    <name evidence="10" type="ORF">METZ01_LOCUS143608</name>
</gene>
<evidence type="ECO:0000256" key="3">
    <source>
        <dbReference type="ARBA" id="ARBA00012321"/>
    </source>
</evidence>
<dbReference type="InterPro" id="IPR011060">
    <property type="entry name" value="RibuloseP-bd_barrel"/>
</dbReference>
<organism evidence="10">
    <name type="scientific">marine metagenome</name>
    <dbReference type="NCBI Taxonomy" id="408172"/>
    <lineage>
        <taxon>unclassified sequences</taxon>
        <taxon>metagenomes</taxon>
        <taxon>ecological metagenomes</taxon>
    </lineage>
</organism>
<dbReference type="GO" id="GO:0006207">
    <property type="term" value="P:'de novo' pyrimidine nucleobase biosynthetic process"/>
    <property type="evidence" value="ECO:0007669"/>
    <property type="project" value="InterPro"/>
</dbReference>
<dbReference type="UniPathway" id="UPA00070">
    <property type="reaction ID" value="UER00120"/>
</dbReference>
<evidence type="ECO:0000256" key="7">
    <source>
        <dbReference type="ARBA" id="ARBA00023239"/>
    </source>
</evidence>
<evidence type="ECO:0000256" key="6">
    <source>
        <dbReference type="ARBA" id="ARBA00022975"/>
    </source>
</evidence>
<evidence type="ECO:0000256" key="2">
    <source>
        <dbReference type="ARBA" id="ARBA00011738"/>
    </source>
</evidence>
<dbReference type="PANTHER" id="PTHR32119">
    <property type="entry name" value="OROTIDINE 5'-PHOSPHATE DECARBOXYLASE"/>
    <property type="match status" value="1"/>
</dbReference>
<dbReference type="InterPro" id="IPR001754">
    <property type="entry name" value="OMPdeCOase_dom"/>
</dbReference>
<dbReference type="Pfam" id="PF00215">
    <property type="entry name" value="OMPdecase"/>
    <property type="match status" value="1"/>
</dbReference>
<dbReference type="EMBL" id="UINC01022006">
    <property type="protein sequence ID" value="SVA90754.1"/>
    <property type="molecule type" value="Genomic_DNA"/>
</dbReference>
<dbReference type="GO" id="GO:0005829">
    <property type="term" value="C:cytosol"/>
    <property type="evidence" value="ECO:0007669"/>
    <property type="project" value="TreeGrafter"/>
</dbReference>
<dbReference type="GO" id="GO:0004590">
    <property type="term" value="F:orotidine-5'-phosphate decarboxylase activity"/>
    <property type="evidence" value="ECO:0007669"/>
    <property type="project" value="UniProtKB-EC"/>
</dbReference>
<dbReference type="InterPro" id="IPR047596">
    <property type="entry name" value="OMPdecase_bac"/>
</dbReference>
<dbReference type="EC" id="4.1.1.23" evidence="3"/>
<dbReference type="FunFam" id="3.20.20.70:FF:000015">
    <property type="entry name" value="Orotidine 5'-phosphate decarboxylase"/>
    <property type="match status" value="1"/>
</dbReference>
<evidence type="ECO:0000256" key="4">
    <source>
        <dbReference type="ARBA" id="ARBA00021923"/>
    </source>
</evidence>
<dbReference type="CDD" id="cd04725">
    <property type="entry name" value="OMP_decarboxylase_like"/>
    <property type="match status" value="1"/>
</dbReference>
<dbReference type="SUPFAM" id="SSF51366">
    <property type="entry name" value="Ribulose-phoshate binding barrel"/>
    <property type="match status" value="1"/>
</dbReference>
<comment type="subunit">
    <text evidence="2">Homodimer.</text>
</comment>
<evidence type="ECO:0000259" key="9">
    <source>
        <dbReference type="SMART" id="SM00934"/>
    </source>
</evidence>
<dbReference type="InterPro" id="IPR014732">
    <property type="entry name" value="OMPdecase"/>
</dbReference>
<reference evidence="10" key="1">
    <citation type="submission" date="2018-05" db="EMBL/GenBank/DDBJ databases">
        <authorList>
            <person name="Lanie J.A."/>
            <person name="Ng W.-L."/>
            <person name="Kazmierczak K.M."/>
            <person name="Andrzejewski T.M."/>
            <person name="Davidsen T.M."/>
            <person name="Wayne K.J."/>
            <person name="Tettelin H."/>
            <person name="Glass J.I."/>
            <person name="Rusch D."/>
            <person name="Podicherti R."/>
            <person name="Tsui H.-C.T."/>
            <person name="Winkler M.E."/>
        </authorList>
    </citation>
    <scope>NUCLEOTIDE SEQUENCE</scope>
</reference>
<dbReference type="Gene3D" id="3.20.20.70">
    <property type="entry name" value="Aldolase class I"/>
    <property type="match status" value="1"/>
</dbReference>
<dbReference type="GO" id="GO:0044205">
    <property type="term" value="P:'de novo' UMP biosynthetic process"/>
    <property type="evidence" value="ECO:0007669"/>
    <property type="project" value="UniProtKB-UniPathway"/>
</dbReference>
<dbReference type="SMART" id="SM00934">
    <property type="entry name" value="OMPdecase"/>
    <property type="match status" value="1"/>
</dbReference>
<dbReference type="PANTHER" id="PTHR32119:SF2">
    <property type="entry name" value="OROTIDINE 5'-PHOSPHATE DECARBOXYLASE"/>
    <property type="match status" value="1"/>
</dbReference>
<dbReference type="InterPro" id="IPR013785">
    <property type="entry name" value="Aldolase_TIM"/>
</dbReference>
<evidence type="ECO:0000256" key="8">
    <source>
        <dbReference type="ARBA" id="ARBA00033428"/>
    </source>
</evidence>
<evidence type="ECO:0000256" key="1">
    <source>
        <dbReference type="ARBA" id="ARBA00004861"/>
    </source>
</evidence>
<accession>A0A381ZNQ3</accession>
<dbReference type="HAMAP" id="MF_01200_B">
    <property type="entry name" value="OMPdecase_type1_B"/>
    <property type="match status" value="1"/>
</dbReference>
<keyword evidence="7" id="KW-0456">Lyase</keyword>
<feature type="non-terminal residue" evidence="10">
    <location>
        <position position="229"/>
    </location>
</feature>
<keyword evidence="6" id="KW-0665">Pyrimidine biosynthesis</keyword>